<evidence type="ECO:0008006" key="5">
    <source>
        <dbReference type="Google" id="ProtNLM"/>
    </source>
</evidence>
<dbReference type="EMBL" id="LFWZ01000006">
    <property type="protein sequence ID" value="KON31368.1"/>
    <property type="molecule type" value="Genomic_DNA"/>
</dbReference>
<evidence type="ECO:0000313" key="3">
    <source>
        <dbReference type="EMBL" id="KON31368.1"/>
    </source>
</evidence>
<gene>
    <name evidence="3" type="ORF">AC482_00975</name>
</gene>
<dbReference type="SMART" id="SM01130">
    <property type="entry name" value="DHDPS"/>
    <property type="match status" value="1"/>
</dbReference>
<name>A0A0M0BRZ4_9ARCH</name>
<dbReference type="Gene3D" id="3.20.20.70">
    <property type="entry name" value="Aldolase class I"/>
    <property type="match status" value="1"/>
</dbReference>
<feature type="binding site" evidence="2">
    <location>
        <position position="33"/>
    </location>
    <ligand>
        <name>pyruvate</name>
        <dbReference type="ChEBI" id="CHEBI:15361"/>
    </ligand>
</feature>
<evidence type="ECO:0000313" key="4">
    <source>
        <dbReference type="Proteomes" id="UP000037210"/>
    </source>
</evidence>
<reference evidence="3 4" key="1">
    <citation type="submission" date="2015-06" db="EMBL/GenBank/DDBJ databases">
        <title>New insights into the roles of widespread benthic archaea in carbon and nitrogen cycling.</title>
        <authorList>
            <person name="Lazar C.S."/>
            <person name="Baker B.J."/>
            <person name="Seitz K.W."/>
            <person name="Hyde A.S."/>
            <person name="Dick G.J."/>
            <person name="Hinrichs K.-U."/>
            <person name="Teske A.P."/>
        </authorList>
    </citation>
    <scope>NUCLEOTIDE SEQUENCE [LARGE SCALE GENOMIC DNA]</scope>
    <source>
        <strain evidence="3">DG-45</strain>
    </source>
</reference>
<organism evidence="3 4">
    <name type="scientific">miscellaneous Crenarchaeota group-15 archaeon DG-45</name>
    <dbReference type="NCBI Taxonomy" id="1685127"/>
    <lineage>
        <taxon>Archaea</taxon>
        <taxon>Candidatus Bathyarchaeota</taxon>
        <taxon>MCG-15</taxon>
    </lineage>
</organism>
<evidence type="ECO:0000256" key="2">
    <source>
        <dbReference type="PIRSR" id="PIRSR001365-2"/>
    </source>
</evidence>
<comment type="caution">
    <text evidence="3">The sequence shown here is derived from an EMBL/GenBank/DDBJ whole genome shotgun (WGS) entry which is preliminary data.</text>
</comment>
<dbReference type="InterPro" id="IPR002220">
    <property type="entry name" value="DapA-like"/>
</dbReference>
<dbReference type="AlphaFoldDB" id="A0A0M0BRZ4"/>
<keyword evidence="1" id="KW-0456">Lyase</keyword>
<dbReference type="CDD" id="cd00408">
    <property type="entry name" value="DHDPS-like"/>
    <property type="match status" value="1"/>
</dbReference>
<dbReference type="GO" id="GO:0008840">
    <property type="term" value="F:4-hydroxy-tetrahydrodipicolinate synthase activity"/>
    <property type="evidence" value="ECO:0007669"/>
    <property type="project" value="TreeGrafter"/>
</dbReference>
<dbReference type="SUPFAM" id="SSF51569">
    <property type="entry name" value="Aldolase"/>
    <property type="match status" value="1"/>
</dbReference>
<accession>A0A0M0BRZ4</accession>
<dbReference type="Pfam" id="PF00701">
    <property type="entry name" value="DHDPS"/>
    <property type="match status" value="1"/>
</dbReference>
<evidence type="ECO:0000256" key="1">
    <source>
        <dbReference type="ARBA" id="ARBA00023239"/>
    </source>
</evidence>
<dbReference type="GO" id="GO:0008675">
    <property type="term" value="F:2-dehydro-3-deoxy-phosphogluconate aldolase activity"/>
    <property type="evidence" value="ECO:0007669"/>
    <property type="project" value="UniProtKB-ARBA"/>
</dbReference>
<dbReference type="InterPro" id="IPR013785">
    <property type="entry name" value="Aldolase_TIM"/>
</dbReference>
<dbReference type="Proteomes" id="UP000037210">
    <property type="component" value="Unassembled WGS sequence"/>
</dbReference>
<sequence length="290" mass="31678">MTSRHEIDEDSLVEYIRWLAGFGIGGLAVNVDTGEGPHLHRGEKVRVLRAVKEAVGGRVPVIAGLQASFTSQAVEIARETKEAGADGFLVFPISDFAGEPLPPEIPYGYHKAIAEATGVPIVLFQLQKALGGVEYEPECLARLTEIEEVVAIKEASFDALRFLKTLKLVRSASPEVAFLTGNDNFIYESMVMGADGALIGFGTLATDLQVEMFNLVRQSRFEEAGEIAGRVQPLADAIFAPPVRNYRARTKEALVMLGVLRQAHMRPPLTPIGRREREAVREALKKAELL</sequence>
<protein>
    <recommendedName>
        <fullName evidence="5">Dihydrodipicolinate synthase</fullName>
    </recommendedName>
</protein>
<proteinExistence type="predicted"/>
<dbReference type="PRINTS" id="PR00146">
    <property type="entry name" value="DHPICSNTHASE"/>
</dbReference>
<dbReference type="PIRSF" id="PIRSF001365">
    <property type="entry name" value="DHDPS"/>
    <property type="match status" value="1"/>
</dbReference>
<dbReference type="PANTHER" id="PTHR12128">
    <property type="entry name" value="DIHYDRODIPICOLINATE SYNTHASE"/>
    <property type="match status" value="1"/>
</dbReference>
<dbReference type="PANTHER" id="PTHR12128:SF66">
    <property type="entry name" value="4-HYDROXY-2-OXOGLUTARATE ALDOLASE, MITOCHONDRIAL"/>
    <property type="match status" value="1"/>
</dbReference>